<evidence type="ECO:0000313" key="2">
    <source>
        <dbReference type="EMBL" id="PWU66645.1"/>
    </source>
</evidence>
<proteinExistence type="predicted"/>
<feature type="domain" description="NERD" evidence="1">
    <location>
        <begin position="42"/>
        <end position="158"/>
    </location>
</feature>
<reference evidence="2 3" key="1">
    <citation type="submission" date="2018-05" db="EMBL/GenBank/DDBJ databases">
        <title>Genomic analysis of Gracilibacillus dipsosauri DD1 reveals novel features of a salt-tolerant amylase.</title>
        <authorList>
            <person name="Deutch C.E."/>
            <person name="Yang S."/>
        </authorList>
    </citation>
    <scope>NUCLEOTIDE SEQUENCE [LARGE SCALE GENOMIC DNA]</scope>
    <source>
        <strain evidence="2 3">DD1</strain>
    </source>
</reference>
<accession>A0A317KT74</accession>
<dbReference type="InterPro" id="IPR011528">
    <property type="entry name" value="NERD"/>
</dbReference>
<dbReference type="RefSeq" id="WP_109985771.1">
    <property type="nucleotide sequence ID" value="NZ_QGTD01000021.1"/>
</dbReference>
<gene>
    <name evidence="2" type="ORF">DLJ74_19710</name>
</gene>
<evidence type="ECO:0000313" key="3">
    <source>
        <dbReference type="Proteomes" id="UP000245624"/>
    </source>
</evidence>
<comment type="caution">
    <text evidence="2">The sequence shown here is derived from an EMBL/GenBank/DDBJ whole genome shotgun (WGS) entry which is preliminary data.</text>
</comment>
<dbReference type="OrthoDB" id="569879at2"/>
<organism evidence="2 3">
    <name type="scientific">Gracilibacillus dipsosauri</name>
    <dbReference type="NCBI Taxonomy" id="178340"/>
    <lineage>
        <taxon>Bacteria</taxon>
        <taxon>Bacillati</taxon>
        <taxon>Bacillota</taxon>
        <taxon>Bacilli</taxon>
        <taxon>Bacillales</taxon>
        <taxon>Bacillaceae</taxon>
        <taxon>Gracilibacillus</taxon>
    </lineage>
</organism>
<dbReference type="PROSITE" id="PS50965">
    <property type="entry name" value="NERD"/>
    <property type="match status" value="1"/>
</dbReference>
<dbReference type="AlphaFoldDB" id="A0A317KT74"/>
<sequence>MTPHFYPLPPRKTLHLRHLEALNNRCTTLSTTLEEKLGRELAGYLGEASLPYYLEISSISTHYDLYGLRLNLNGNKFQMDGLYLFEGFFLITEVKNFKNKILLNEANQLIQLQEEGSEEVFDNPLTQVELQKEQLIQLLDKHGYPTIPIETLVVFTHKKVHLTFNHPDLITSQQLPARLKRITQKYPTKLLQRNELYHLGRKLISLHEERGSAFINPNDKIFPKIKRGVFCNRCKPMIMRRIYGSWECPKCKKRNSLAHLAALEDFYYLFGHTITNRQARWFLCMDSVYTPSRLLQSLGMKRSGITKNARYDLSSLFKR</sequence>
<protein>
    <recommendedName>
        <fullName evidence="1">NERD domain-containing protein</fullName>
    </recommendedName>
</protein>
<dbReference type="Proteomes" id="UP000245624">
    <property type="component" value="Unassembled WGS sequence"/>
</dbReference>
<dbReference type="Pfam" id="PF08378">
    <property type="entry name" value="NERD"/>
    <property type="match status" value="1"/>
</dbReference>
<evidence type="ECO:0000259" key="1">
    <source>
        <dbReference type="PROSITE" id="PS50965"/>
    </source>
</evidence>
<dbReference type="EMBL" id="QGTD01000021">
    <property type="protein sequence ID" value="PWU66645.1"/>
    <property type="molecule type" value="Genomic_DNA"/>
</dbReference>
<keyword evidence="3" id="KW-1185">Reference proteome</keyword>
<name>A0A317KT74_9BACI</name>